<evidence type="ECO:0000259" key="9">
    <source>
        <dbReference type="PROSITE" id="PS50109"/>
    </source>
</evidence>
<feature type="transmembrane region" description="Helical" evidence="8">
    <location>
        <begin position="12"/>
        <end position="32"/>
    </location>
</feature>
<dbReference type="InterPro" id="IPR003661">
    <property type="entry name" value="HisK_dim/P_dom"/>
</dbReference>
<dbReference type="GO" id="GO:0007234">
    <property type="term" value="P:osmosensory signaling via phosphorelay pathway"/>
    <property type="evidence" value="ECO:0007669"/>
    <property type="project" value="TreeGrafter"/>
</dbReference>
<dbReference type="Pfam" id="PF00512">
    <property type="entry name" value="HisKA"/>
    <property type="match status" value="1"/>
</dbReference>
<name>A0A5C6ECN4_9BACT</name>
<evidence type="ECO:0000256" key="5">
    <source>
        <dbReference type="ARBA" id="ARBA00022679"/>
    </source>
</evidence>
<proteinExistence type="predicted"/>
<comment type="catalytic activity">
    <reaction evidence="1">
        <text>ATP + protein L-histidine = ADP + protein N-phospho-L-histidine.</text>
        <dbReference type="EC" id="2.7.13.3"/>
    </reaction>
</comment>
<dbReference type="PANTHER" id="PTHR42878">
    <property type="entry name" value="TWO-COMPONENT HISTIDINE KINASE"/>
    <property type="match status" value="1"/>
</dbReference>
<evidence type="ECO:0000313" key="12">
    <source>
        <dbReference type="Proteomes" id="UP000318288"/>
    </source>
</evidence>
<dbReference type="Gene3D" id="3.30.565.10">
    <property type="entry name" value="Histidine kinase-like ATPase, C-terminal domain"/>
    <property type="match status" value="1"/>
</dbReference>
<reference evidence="11 12" key="1">
    <citation type="submission" date="2019-02" db="EMBL/GenBank/DDBJ databases">
        <title>Deep-cultivation of Planctomycetes and their phenomic and genomic characterization uncovers novel biology.</title>
        <authorList>
            <person name="Wiegand S."/>
            <person name="Jogler M."/>
            <person name="Boedeker C."/>
            <person name="Pinto D."/>
            <person name="Vollmers J."/>
            <person name="Rivas-Marin E."/>
            <person name="Kohn T."/>
            <person name="Peeters S.H."/>
            <person name="Heuer A."/>
            <person name="Rast P."/>
            <person name="Oberbeckmann S."/>
            <person name="Bunk B."/>
            <person name="Jeske O."/>
            <person name="Meyerdierks A."/>
            <person name="Storesund J.E."/>
            <person name="Kallscheuer N."/>
            <person name="Luecker S."/>
            <person name="Lage O.M."/>
            <person name="Pohl T."/>
            <person name="Merkel B.J."/>
            <person name="Hornburger P."/>
            <person name="Mueller R.-W."/>
            <person name="Bruemmer F."/>
            <person name="Labrenz M."/>
            <person name="Spormann A.M."/>
            <person name="Op Den Camp H."/>
            <person name="Overmann J."/>
            <person name="Amann R."/>
            <person name="Jetten M.S.M."/>
            <person name="Mascher T."/>
            <person name="Medema M.H."/>
            <person name="Devos D.P."/>
            <person name="Kaster A.-K."/>
            <person name="Ovreas L."/>
            <person name="Rohde M."/>
            <person name="Galperin M.Y."/>
            <person name="Jogler C."/>
        </authorList>
    </citation>
    <scope>NUCLEOTIDE SEQUENCE [LARGE SCALE GENOMIC DNA]</scope>
    <source>
        <strain evidence="11 12">Poly51</strain>
    </source>
</reference>
<dbReference type="SUPFAM" id="SSF47384">
    <property type="entry name" value="Homodimeric domain of signal transducing histidine kinase"/>
    <property type="match status" value="1"/>
</dbReference>
<dbReference type="AlphaFoldDB" id="A0A5C6ECN4"/>
<dbReference type="EMBL" id="SJPW01000007">
    <property type="protein sequence ID" value="TWU47513.1"/>
    <property type="molecule type" value="Genomic_DNA"/>
</dbReference>
<dbReference type="InterPro" id="IPR050351">
    <property type="entry name" value="BphY/WalK/GraS-like"/>
</dbReference>
<dbReference type="GO" id="GO:0000156">
    <property type="term" value="F:phosphorelay response regulator activity"/>
    <property type="evidence" value="ECO:0007669"/>
    <property type="project" value="TreeGrafter"/>
</dbReference>
<dbReference type="EC" id="2.7.13.3" evidence="3"/>
<keyword evidence="4" id="KW-0597">Phosphoprotein</keyword>
<dbReference type="SMART" id="SM00388">
    <property type="entry name" value="HisKA"/>
    <property type="match status" value="1"/>
</dbReference>
<dbReference type="InterPro" id="IPR036890">
    <property type="entry name" value="HATPase_C_sf"/>
</dbReference>
<keyword evidence="8" id="KW-0812">Transmembrane</keyword>
<keyword evidence="7" id="KW-0175">Coiled coil</keyword>
<evidence type="ECO:0000259" key="10">
    <source>
        <dbReference type="PROSITE" id="PS50885"/>
    </source>
</evidence>
<feature type="coiled-coil region" evidence="7">
    <location>
        <begin position="359"/>
        <end position="389"/>
    </location>
</feature>
<protein>
    <recommendedName>
        <fullName evidence="3">histidine kinase</fullName>
        <ecNumber evidence="3">2.7.13.3</ecNumber>
    </recommendedName>
</protein>
<sequence>MNRLSIKSKIYLGTTAIVALLILNGLIVYVGHTSLSKNVSLMRQTHQASTSLLAIDRDVQELRFRVDRFVTSGHRSLVEEVKNIHSRLGTRIAEVRANASATDIDQTCLRIQGHLDEYLRLFDTVVQERQLSKDLVENDLPLVAAQVDRAFESLSSSLAPDASAPLVSLAQSSSRFSKAEKLVLRYFENPDGKMVASAVATLEEARADLASISQTSGPKKQLLADLRDFERIALRAVQATRGYLMLRNVLMAAEASEISYLSRSLRATAEIRQQQIAQQVEQTGRRVNAITALSVLFAGAVAILIGGKLAGSVLSPISALTNTFNRLSARESLDSFPGAQRNDEIGQMAQAARVFSDQNQQTRELLADAERLNNTLQQQTRKLTSINDELDNFAYIASHDLKSPLRAIRQLATWVHEDSAEQLTPETEGHLHQLNERACRMERLLDDLLAFSRVGRLNAALHHVDIDPLLRDTLLIIDNPKQVAVTWQSDMPSFATARTPLEQVFLNLIGNAIKHNHRAKGGKVHIECTEVGEHYCFSVRDNGPGIDPEQHDRAFQMYQRVGDPSIDGSGMGLAIVKKQIEHFGGTIEIRSEVGEGAVFSFTWPIVITQHEKESHRG</sequence>
<dbReference type="OrthoDB" id="9766459at2"/>
<dbReference type="SMART" id="SM00387">
    <property type="entry name" value="HATPase_c"/>
    <property type="match status" value="1"/>
</dbReference>
<dbReference type="InterPro" id="IPR032255">
    <property type="entry name" value="HBM"/>
</dbReference>
<evidence type="ECO:0000256" key="4">
    <source>
        <dbReference type="ARBA" id="ARBA00022553"/>
    </source>
</evidence>
<dbReference type="InterPro" id="IPR004358">
    <property type="entry name" value="Sig_transdc_His_kin-like_C"/>
</dbReference>
<dbReference type="Pfam" id="PF02518">
    <property type="entry name" value="HATPase_c"/>
    <property type="match status" value="1"/>
</dbReference>
<comment type="subcellular location">
    <subcellularLocation>
        <location evidence="2">Membrane</location>
    </subcellularLocation>
</comment>
<keyword evidence="5 11" id="KW-0808">Transferase</keyword>
<dbReference type="RefSeq" id="WP_146461350.1">
    <property type="nucleotide sequence ID" value="NZ_SJPW01000007.1"/>
</dbReference>
<dbReference type="InterPro" id="IPR003594">
    <property type="entry name" value="HATPase_dom"/>
</dbReference>
<dbReference type="PANTHER" id="PTHR42878:SF15">
    <property type="entry name" value="BACTERIOPHYTOCHROME"/>
    <property type="match status" value="1"/>
</dbReference>
<dbReference type="Gene3D" id="1.10.287.130">
    <property type="match status" value="1"/>
</dbReference>
<feature type="domain" description="HAMP" evidence="10">
    <location>
        <begin position="311"/>
        <end position="364"/>
    </location>
</feature>
<evidence type="ECO:0000256" key="8">
    <source>
        <dbReference type="SAM" id="Phobius"/>
    </source>
</evidence>
<feature type="domain" description="Histidine kinase" evidence="9">
    <location>
        <begin position="396"/>
        <end position="607"/>
    </location>
</feature>
<keyword evidence="12" id="KW-1185">Reference proteome</keyword>
<dbReference type="PROSITE" id="PS50109">
    <property type="entry name" value="HIS_KIN"/>
    <property type="match status" value="1"/>
</dbReference>
<gene>
    <name evidence="11" type="primary">cph1_2</name>
    <name evidence="11" type="ORF">Poly51_53130</name>
</gene>
<dbReference type="Gene3D" id="6.10.340.10">
    <property type="match status" value="1"/>
</dbReference>
<dbReference type="GO" id="GO:0030295">
    <property type="term" value="F:protein kinase activator activity"/>
    <property type="evidence" value="ECO:0007669"/>
    <property type="project" value="TreeGrafter"/>
</dbReference>
<evidence type="ECO:0000256" key="3">
    <source>
        <dbReference type="ARBA" id="ARBA00012438"/>
    </source>
</evidence>
<dbReference type="SUPFAM" id="SSF55874">
    <property type="entry name" value="ATPase domain of HSP90 chaperone/DNA topoisomerase II/histidine kinase"/>
    <property type="match status" value="1"/>
</dbReference>
<evidence type="ECO:0000256" key="2">
    <source>
        <dbReference type="ARBA" id="ARBA00004370"/>
    </source>
</evidence>
<keyword evidence="8" id="KW-1133">Transmembrane helix</keyword>
<evidence type="ECO:0000313" key="11">
    <source>
        <dbReference type="EMBL" id="TWU47513.1"/>
    </source>
</evidence>
<dbReference type="SMART" id="SM01358">
    <property type="entry name" value="HBM"/>
    <property type="match status" value="1"/>
</dbReference>
<dbReference type="CDD" id="cd00082">
    <property type="entry name" value="HisKA"/>
    <property type="match status" value="1"/>
</dbReference>
<dbReference type="GO" id="GO:0016020">
    <property type="term" value="C:membrane"/>
    <property type="evidence" value="ECO:0007669"/>
    <property type="project" value="UniProtKB-SubCell"/>
</dbReference>
<dbReference type="InterPro" id="IPR036097">
    <property type="entry name" value="HisK_dim/P_sf"/>
</dbReference>
<dbReference type="Proteomes" id="UP000318288">
    <property type="component" value="Unassembled WGS sequence"/>
</dbReference>
<evidence type="ECO:0000256" key="1">
    <source>
        <dbReference type="ARBA" id="ARBA00000085"/>
    </source>
</evidence>
<dbReference type="PRINTS" id="PR00344">
    <property type="entry name" value="BCTRLSENSOR"/>
</dbReference>
<dbReference type="InterPro" id="IPR005467">
    <property type="entry name" value="His_kinase_dom"/>
</dbReference>
<keyword evidence="6" id="KW-0418">Kinase</keyword>
<organism evidence="11 12">
    <name type="scientific">Rubripirellula tenax</name>
    <dbReference type="NCBI Taxonomy" id="2528015"/>
    <lineage>
        <taxon>Bacteria</taxon>
        <taxon>Pseudomonadati</taxon>
        <taxon>Planctomycetota</taxon>
        <taxon>Planctomycetia</taxon>
        <taxon>Pirellulales</taxon>
        <taxon>Pirellulaceae</taxon>
        <taxon>Rubripirellula</taxon>
    </lineage>
</organism>
<dbReference type="InterPro" id="IPR003660">
    <property type="entry name" value="HAMP_dom"/>
</dbReference>
<keyword evidence="8" id="KW-0472">Membrane</keyword>
<comment type="caution">
    <text evidence="11">The sequence shown here is derived from an EMBL/GenBank/DDBJ whole genome shotgun (WGS) entry which is preliminary data.</text>
</comment>
<evidence type="ECO:0000256" key="7">
    <source>
        <dbReference type="SAM" id="Coils"/>
    </source>
</evidence>
<evidence type="ECO:0000256" key="6">
    <source>
        <dbReference type="ARBA" id="ARBA00022777"/>
    </source>
</evidence>
<dbReference type="GO" id="GO:0000155">
    <property type="term" value="F:phosphorelay sensor kinase activity"/>
    <property type="evidence" value="ECO:0007669"/>
    <property type="project" value="InterPro"/>
</dbReference>
<dbReference type="PROSITE" id="PS50885">
    <property type="entry name" value="HAMP"/>
    <property type="match status" value="1"/>
</dbReference>
<dbReference type="SUPFAM" id="SSF158472">
    <property type="entry name" value="HAMP domain-like"/>
    <property type="match status" value="1"/>
</dbReference>
<accession>A0A5C6ECN4</accession>